<dbReference type="EMBL" id="JAPDRQ010000070">
    <property type="protein sequence ID" value="KAJ9657002.1"/>
    <property type="molecule type" value="Genomic_DNA"/>
</dbReference>
<proteinExistence type="predicted"/>
<keyword evidence="2" id="KW-1185">Reference proteome</keyword>
<protein>
    <submittedName>
        <fullName evidence="1">Uncharacterized protein</fullName>
    </submittedName>
</protein>
<organism evidence="1 2">
    <name type="scientific">Neophaeococcomyces mojaviensis</name>
    <dbReference type="NCBI Taxonomy" id="3383035"/>
    <lineage>
        <taxon>Eukaryota</taxon>
        <taxon>Fungi</taxon>
        <taxon>Dikarya</taxon>
        <taxon>Ascomycota</taxon>
        <taxon>Pezizomycotina</taxon>
        <taxon>Eurotiomycetes</taxon>
        <taxon>Chaetothyriomycetidae</taxon>
        <taxon>Chaetothyriales</taxon>
        <taxon>Chaetothyriales incertae sedis</taxon>
        <taxon>Neophaeococcomyces</taxon>
    </lineage>
</organism>
<evidence type="ECO:0000313" key="1">
    <source>
        <dbReference type="EMBL" id="KAJ9657002.1"/>
    </source>
</evidence>
<accession>A0ACC3A820</accession>
<reference evidence="1" key="1">
    <citation type="submission" date="2022-10" db="EMBL/GenBank/DDBJ databases">
        <title>Culturing micro-colonial fungi from biological soil crusts in the Mojave desert and describing Neophaeococcomyces mojavensis, and introducing the new genera and species Taxawa tesnikishii.</title>
        <authorList>
            <person name="Kurbessoian T."/>
            <person name="Stajich J.E."/>
        </authorList>
    </citation>
    <scope>NUCLEOTIDE SEQUENCE</scope>
    <source>
        <strain evidence="1">JES_112</strain>
    </source>
</reference>
<name>A0ACC3A820_9EURO</name>
<comment type="caution">
    <text evidence="1">The sequence shown here is derived from an EMBL/GenBank/DDBJ whole genome shotgun (WGS) entry which is preliminary data.</text>
</comment>
<sequence>MYLWEYIGFGDDVLRELIKGNSSDPVDVIYSPSYNITFTGIAVHCDIATASGHAQLNPMHRTFSSFQRFAALSNVARNIIYLLTWNTFKAGQIADLSTPQVLAASLVNGNQVINDTSLASSDTTTSNDQVWAALHNAIGSAPMEPTFGAQAWGKSGSGWAWYRGLRPKDLQLAMYKLLGESVIVLMDEGGTDVWEGKLHLLKSTTYLAEGVLSWICVLVLLSLWALVLCFGALWTAFLAGPRWAPTLDGYEMLKFGAQHADEVNSFEKDKFQGSTQALQRIPGMVGILPGMGRASSNGNKLGFIGLSENVASKDIAYTMNRSEAATNRI</sequence>
<dbReference type="Proteomes" id="UP001172386">
    <property type="component" value="Unassembled WGS sequence"/>
</dbReference>
<gene>
    <name evidence="1" type="ORF">H2198_004602</name>
</gene>
<evidence type="ECO:0000313" key="2">
    <source>
        <dbReference type="Proteomes" id="UP001172386"/>
    </source>
</evidence>